<dbReference type="EMBL" id="UOEG01000207">
    <property type="protein sequence ID" value="VAW00400.1"/>
    <property type="molecule type" value="Genomic_DNA"/>
</dbReference>
<reference evidence="2" key="1">
    <citation type="submission" date="2018-06" db="EMBL/GenBank/DDBJ databases">
        <authorList>
            <person name="Zhirakovskaya E."/>
        </authorList>
    </citation>
    <scope>NUCLEOTIDE SEQUENCE</scope>
</reference>
<feature type="transmembrane region" description="Helical" evidence="1">
    <location>
        <begin position="26"/>
        <end position="47"/>
    </location>
</feature>
<gene>
    <name evidence="2" type="ORF">MNBD_ALPHA07-718</name>
</gene>
<feature type="transmembrane region" description="Helical" evidence="1">
    <location>
        <begin position="59"/>
        <end position="80"/>
    </location>
</feature>
<evidence type="ECO:0000313" key="2">
    <source>
        <dbReference type="EMBL" id="VAW00400.1"/>
    </source>
</evidence>
<dbReference type="AlphaFoldDB" id="A0A3B0S7Z3"/>
<keyword evidence="1" id="KW-1133">Transmembrane helix</keyword>
<evidence type="ECO:0000256" key="1">
    <source>
        <dbReference type="SAM" id="Phobius"/>
    </source>
</evidence>
<sequence length="160" mass="17610">MTDLPNVMTNGPLKFLKAHNGNKWNLFKSGVITMAGATFLAASVWVWVEPVAAGDVAMILIKITLSFVLLSLGFVAINLLDNRENIPMIQLDPIRRRLSVTEVDKRGEPMHTTHYLLDELSEITMCDNLLTARDMTGRQIAAVPVNDPAAVKAIRQALSV</sequence>
<accession>A0A3B0S7Z3</accession>
<proteinExistence type="predicted"/>
<protein>
    <submittedName>
        <fullName evidence="2">Uncharacterized protein</fullName>
    </submittedName>
</protein>
<keyword evidence="1" id="KW-0472">Membrane</keyword>
<organism evidence="2">
    <name type="scientific">hydrothermal vent metagenome</name>
    <dbReference type="NCBI Taxonomy" id="652676"/>
    <lineage>
        <taxon>unclassified sequences</taxon>
        <taxon>metagenomes</taxon>
        <taxon>ecological metagenomes</taxon>
    </lineage>
</organism>
<name>A0A3B0S7Z3_9ZZZZ</name>
<keyword evidence="1" id="KW-0812">Transmembrane</keyword>